<dbReference type="PROSITE" id="PS50110">
    <property type="entry name" value="RESPONSE_REGULATORY"/>
    <property type="match status" value="1"/>
</dbReference>
<evidence type="ECO:0000256" key="2">
    <source>
        <dbReference type="ARBA" id="ARBA00022490"/>
    </source>
</evidence>
<dbReference type="OrthoDB" id="9794370at2"/>
<dbReference type="GO" id="GO:0000160">
    <property type="term" value="P:phosphorelay signal transduction system"/>
    <property type="evidence" value="ECO:0007669"/>
    <property type="project" value="UniProtKB-KW"/>
</dbReference>
<dbReference type="PROSITE" id="PS01124">
    <property type="entry name" value="HTH_ARAC_FAMILY_2"/>
    <property type="match status" value="1"/>
</dbReference>
<dbReference type="InterPro" id="IPR001789">
    <property type="entry name" value="Sig_transdc_resp-reg_receiver"/>
</dbReference>
<dbReference type="Pfam" id="PF00072">
    <property type="entry name" value="Response_reg"/>
    <property type="match status" value="1"/>
</dbReference>
<evidence type="ECO:0000256" key="6">
    <source>
        <dbReference type="ARBA" id="ARBA00023125"/>
    </source>
</evidence>
<gene>
    <name evidence="11" type="ORF">EJC50_16045</name>
</gene>
<dbReference type="Pfam" id="PF12833">
    <property type="entry name" value="HTH_18"/>
    <property type="match status" value="1"/>
</dbReference>
<keyword evidence="5" id="KW-0805">Transcription regulation</keyword>
<dbReference type="Gene3D" id="3.30.70.270">
    <property type="match status" value="1"/>
</dbReference>
<evidence type="ECO:0000256" key="3">
    <source>
        <dbReference type="ARBA" id="ARBA00022553"/>
    </source>
</evidence>
<reference evidence="12" key="1">
    <citation type="submission" date="2018-12" db="EMBL/GenBank/DDBJ databases">
        <title>Genome sequence of Peanibacillus sp.</title>
        <authorList>
            <person name="Subramani G."/>
            <person name="Srinivasan S."/>
            <person name="Kim M.K."/>
        </authorList>
    </citation>
    <scope>NUCLEOTIDE SEQUENCE [LARGE SCALE GENOMIC DNA]</scope>
    <source>
        <strain evidence="12">18JY67-1</strain>
    </source>
</reference>
<dbReference type="SUPFAM" id="SSF46689">
    <property type="entry name" value="Homeodomain-like"/>
    <property type="match status" value="2"/>
</dbReference>
<evidence type="ECO:0000259" key="10">
    <source>
        <dbReference type="PROSITE" id="PS50110"/>
    </source>
</evidence>
<dbReference type="GO" id="GO:0005737">
    <property type="term" value="C:cytoplasm"/>
    <property type="evidence" value="ECO:0007669"/>
    <property type="project" value="UniProtKB-SubCell"/>
</dbReference>
<sequence length="570" mass="66720">MLCTRSYCGLVRRHSMFSLQHHMSAWRRLSMWNVMIVEDEMLVRLGFKNSVQWEHYGMAVCADAANGREAWDYYSREVKPDVIITDLRMPIMGGIELIKKIREQDAQTRIVILSCMEDFDLIRQAMQLGISNYILKLTMTEEEIHNVLMRVREELGTQQTIGTSKGIIYNPDSLKENIIKNFVFYHLYSKEEFARHIDQLKLRLHPERLVVCMMEINHFEQVQTKFNDEKGELIRVTFLNVLSELLSHSGRGEVVSDEDKRYLFLFSFRDIASEYQIREELTATMTQIQKVLKRFFNISATFGVSSMKSGYASLHALYLESEKAVRQKFYYGSERILYLRETELETGDSVVRTRLQQFHEKWSMIEEGAQRDVEAIVQTFLATGRLRNEQDIRNLFVRLLHIPSVTAALNETEFMLLISSYGEEMQRAETLEECAGIYSRFLAEVLTTGGTKKQLNKDIAKTVQYVQDRFNEEISLQQIAEYLELSPNYLSVLFKKELQLNFTEYLNRIRLEKAKELLLGTNLKSYEIAQMVGFTDDSYFSRAFKKHTGVRPNGFRRLWVNDWTGVAEDR</sequence>
<feature type="domain" description="Response regulatory" evidence="10">
    <location>
        <begin position="33"/>
        <end position="151"/>
    </location>
</feature>
<feature type="modified residue" description="4-aspartylphosphate" evidence="8">
    <location>
        <position position="86"/>
    </location>
</feature>
<dbReference type="Gene3D" id="1.10.10.60">
    <property type="entry name" value="Homeodomain-like"/>
    <property type="match status" value="2"/>
</dbReference>
<dbReference type="SUPFAM" id="SSF55073">
    <property type="entry name" value="Nucleotide cyclase"/>
    <property type="match status" value="1"/>
</dbReference>
<name>A0A3Q8X5L2_9BACL</name>
<dbReference type="InterPro" id="IPR043128">
    <property type="entry name" value="Rev_trsase/Diguanyl_cyclase"/>
</dbReference>
<feature type="domain" description="HTH araC/xylS-type" evidence="9">
    <location>
        <begin position="460"/>
        <end position="558"/>
    </location>
</feature>
<dbReference type="PANTHER" id="PTHR42713:SF3">
    <property type="entry name" value="TRANSCRIPTIONAL REGULATORY PROTEIN HPTR"/>
    <property type="match status" value="1"/>
</dbReference>
<keyword evidence="7" id="KW-0804">Transcription</keyword>
<keyword evidence="6" id="KW-0238">DNA-binding</keyword>
<evidence type="ECO:0000256" key="8">
    <source>
        <dbReference type="PROSITE-ProRule" id="PRU00169"/>
    </source>
</evidence>
<dbReference type="GO" id="GO:0043565">
    <property type="term" value="F:sequence-specific DNA binding"/>
    <property type="evidence" value="ECO:0007669"/>
    <property type="project" value="InterPro"/>
</dbReference>
<dbReference type="InterPro" id="IPR009057">
    <property type="entry name" value="Homeodomain-like_sf"/>
</dbReference>
<dbReference type="InterPro" id="IPR011006">
    <property type="entry name" value="CheY-like_superfamily"/>
</dbReference>
<evidence type="ECO:0000313" key="12">
    <source>
        <dbReference type="Proteomes" id="UP000272528"/>
    </source>
</evidence>
<keyword evidence="3 8" id="KW-0597">Phosphoprotein</keyword>
<keyword evidence="12" id="KW-1185">Reference proteome</keyword>
<dbReference type="SMART" id="SM00342">
    <property type="entry name" value="HTH_ARAC"/>
    <property type="match status" value="1"/>
</dbReference>
<keyword evidence="2" id="KW-0963">Cytoplasm</keyword>
<evidence type="ECO:0000256" key="5">
    <source>
        <dbReference type="ARBA" id="ARBA00023015"/>
    </source>
</evidence>
<dbReference type="InterPro" id="IPR018060">
    <property type="entry name" value="HTH_AraC"/>
</dbReference>
<dbReference type="Proteomes" id="UP000272528">
    <property type="component" value="Chromosome"/>
</dbReference>
<evidence type="ECO:0000256" key="7">
    <source>
        <dbReference type="ARBA" id="ARBA00023163"/>
    </source>
</evidence>
<keyword evidence="4" id="KW-0902">Two-component regulatory system</keyword>
<evidence type="ECO:0000256" key="4">
    <source>
        <dbReference type="ARBA" id="ARBA00023012"/>
    </source>
</evidence>
<dbReference type="CDD" id="cd17536">
    <property type="entry name" value="REC_YesN-like"/>
    <property type="match status" value="1"/>
</dbReference>
<dbReference type="SUPFAM" id="SSF52172">
    <property type="entry name" value="CheY-like"/>
    <property type="match status" value="1"/>
</dbReference>
<proteinExistence type="predicted"/>
<protein>
    <submittedName>
        <fullName evidence="11">Response regulator</fullName>
    </submittedName>
</protein>
<evidence type="ECO:0000259" key="9">
    <source>
        <dbReference type="PROSITE" id="PS01124"/>
    </source>
</evidence>
<comment type="subcellular location">
    <subcellularLocation>
        <location evidence="1">Cytoplasm</location>
    </subcellularLocation>
</comment>
<evidence type="ECO:0000256" key="1">
    <source>
        <dbReference type="ARBA" id="ARBA00004496"/>
    </source>
</evidence>
<dbReference type="InterPro" id="IPR041522">
    <property type="entry name" value="CdaR_GGDEF"/>
</dbReference>
<accession>A0A3Q8X5L2</accession>
<dbReference type="InterPro" id="IPR029787">
    <property type="entry name" value="Nucleotide_cyclase"/>
</dbReference>
<dbReference type="KEGG" id="palb:EJC50_16045"/>
<dbReference type="Gene3D" id="3.40.50.2300">
    <property type="match status" value="1"/>
</dbReference>
<dbReference type="PANTHER" id="PTHR42713">
    <property type="entry name" value="HISTIDINE KINASE-RELATED"/>
    <property type="match status" value="1"/>
</dbReference>
<organism evidence="11 12">
    <name type="scientific">Paenibacillus albus</name>
    <dbReference type="NCBI Taxonomy" id="2495582"/>
    <lineage>
        <taxon>Bacteria</taxon>
        <taxon>Bacillati</taxon>
        <taxon>Bacillota</taxon>
        <taxon>Bacilli</taxon>
        <taxon>Bacillales</taxon>
        <taxon>Paenibacillaceae</taxon>
        <taxon>Paenibacillus</taxon>
    </lineage>
</organism>
<dbReference type="Pfam" id="PF17853">
    <property type="entry name" value="GGDEF_2"/>
    <property type="match status" value="1"/>
</dbReference>
<dbReference type="InterPro" id="IPR020449">
    <property type="entry name" value="Tscrpt_reg_AraC-type_HTH"/>
</dbReference>
<dbReference type="AlphaFoldDB" id="A0A3Q8X5L2"/>
<dbReference type="PRINTS" id="PR00032">
    <property type="entry name" value="HTHARAC"/>
</dbReference>
<dbReference type="EMBL" id="CP034437">
    <property type="protein sequence ID" value="AZN41007.1"/>
    <property type="molecule type" value="Genomic_DNA"/>
</dbReference>
<dbReference type="GO" id="GO:0003700">
    <property type="term" value="F:DNA-binding transcription factor activity"/>
    <property type="evidence" value="ECO:0007669"/>
    <property type="project" value="InterPro"/>
</dbReference>
<evidence type="ECO:0000313" key="11">
    <source>
        <dbReference type="EMBL" id="AZN41007.1"/>
    </source>
</evidence>
<dbReference type="InterPro" id="IPR051552">
    <property type="entry name" value="HptR"/>
</dbReference>
<dbReference type="SMART" id="SM00448">
    <property type="entry name" value="REC"/>
    <property type="match status" value="1"/>
</dbReference>